<reference evidence="8" key="1">
    <citation type="submission" date="2020-05" db="EMBL/GenBank/DDBJ databases">
        <title>Phylogenomic resolution of chytrid fungi.</title>
        <authorList>
            <person name="Stajich J.E."/>
            <person name="Amses K."/>
            <person name="Simmons R."/>
            <person name="Seto K."/>
            <person name="Myers J."/>
            <person name="Bonds A."/>
            <person name="Quandt C.A."/>
            <person name="Barry K."/>
            <person name="Liu P."/>
            <person name="Grigoriev I."/>
            <person name="Longcore J.E."/>
            <person name="James T.Y."/>
        </authorList>
    </citation>
    <scope>NUCLEOTIDE SEQUENCE</scope>
    <source>
        <strain evidence="8">JEL0513</strain>
    </source>
</reference>
<evidence type="ECO:0000313" key="8">
    <source>
        <dbReference type="EMBL" id="KAJ3130848.1"/>
    </source>
</evidence>
<evidence type="ECO:0000313" key="9">
    <source>
        <dbReference type="Proteomes" id="UP001211907"/>
    </source>
</evidence>
<dbReference type="Gene3D" id="1.20.1270.350">
    <property type="entry name" value="Dedicator of cytokinesis N-terminal subdomain"/>
    <property type="match status" value="1"/>
</dbReference>
<dbReference type="CDD" id="cd08679">
    <property type="entry name" value="C2_DOCK180_related"/>
    <property type="match status" value="1"/>
</dbReference>
<dbReference type="Pfam" id="PF23554">
    <property type="entry name" value="TPR_DOCK"/>
    <property type="match status" value="2"/>
</dbReference>
<keyword evidence="2" id="KW-0963">Cytoplasm</keyword>
<evidence type="ECO:0000259" key="7">
    <source>
        <dbReference type="PROSITE" id="PS51651"/>
    </source>
</evidence>
<evidence type="ECO:0000256" key="2">
    <source>
        <dbReference type="ARBA" id="ARBA00022490"/>
    </source>
</evidence>
<keyword evidence="3" id="KW-0597">Phosphoprotein</keyword>
<evidence type="ECO:0000256" key="4">
    <source>
        <dbReference type="PROSITE-ProRule" id="PRU00983"/>
    </source>
</evidence>
<dbReference type="InterPro" id="IPR032376">
    <property type="entry name" value="DOCK_N"/>
</dbReference>
<comment type="subcellular location">
    <subcellularLocation>
        <location evidence="1">Cytoplasm</location>
    </subcellularLocation>
</comment>
<dbReference type="GO" id="GO:0005886">
    <property type="term" value="C:plasma membrane"/>
    <property type="evidence" value="ECO:0007669"/>
    <property type="project" value="TreeGrafter"/>
</dbReference>
<dbReference type="InterPro" id="IPR026791">
    <property type="entry name" value="DOCK"/>
</dbReference>
<comment type="similarity">
    <text evidence="4">Belongs to the DOCK family.</text>
</comment>
<dbReference type="InterPro" id="IPR043161">
    <property type="entry name" value="DOCK_C_lobe_A"/>
</dbReference>
<dbReference type="GO" id="GO:0031267">
    <property type="term" value="F:small GTPase binding"/>
    <property type="evidence" value="ECO:0007669"/>
    <property type="project" value="TreeGrafter"/>
</dbReference>
<dbReference type="GO" id="GO:0005085">
    <property type="term" value="F:guanyl-nucleotide exchange factor activity"/>
    <property type="evidence" value="ECO:0007669"/>
    <property type="project" value="InterPro"/>
</dbReference>
<gene>
    <name evidence="8" type="ORF">HK100_007355</name>
</gene>
<evidence type="ECO:0008006" key="10">
    <source>
        <dbReference type="Google" id="ProtNLM"/>
    </source>
</evidence>
<name>A0AAD5XK31_9FUNG</name>
<dbReference type="Pfam" id="PF14429">
    <property type="entry name" value="DOCK-C2"/>
    <property type="match status" value="1"/>
</dbReference>
<evidence type="ECO:0000256" key="5">
    <source>
        <dbReference type="SAM" id="MobiDB-lite"/>
    </source>
</evidence>
<feature type="region of interest" description="Disordered" evidence="5">
    <location>
        <begin position="1899"/>
        <end position="1924"/>
    </location>
</feature>
<dbReference type="PANTHER" id="PTHR45653">
    <property type="entry name" value="DEDICATOR OF CYTOKINESIS"/>
    <property type="match status" value="1"/>
</dbReference>
<evidence type="ECO:0000256" key="1">
    <source>
        <dbReference type="ARBA" id="ARBA00004496"/>
    </source>
</evidence>
<organism evidence="8 9">
    <name type="scientific">Physocladia obscura</name>
    <dbReference type="NCBI Taxonomy" id="109957"/>
    <lineage>
        <taxon>Eukaryota</taxon>
        <taxon>Fungi</taxon>
        <taxon>Fungi incertae sedis</taxon>
        <taxon>Chytridiomycota</taxon>
        <taxon>Chytridiomycota incertae sedis</taxon>
        <taxon>Chytridiomycetes</taxon>
        <taxon>Chytridiales</taxon>
        <taxon>Chytriomycetaceae</taxon>
        <taxon>Physocladia</taxon>
    </lineage>
</organism>
<dbReference type="InterPro" id="IPR027357">
    <property type="entry name" value="DOCKER_dom"/>
</dbReference>
<feature type="domain" description="C2 DOCK-type" evidence="6">
    <location>
        <begin position="711"/>
        <end position="875"/>
    </location>
</feature>
<feature type="compositionally biased region" description="Basic and acidic residues" evidence="5">
    <location>
        <begin position="14"/>
        <end position="23"/>
    </location>
</feature>
<keyword evidence="9" id="KW-1185">Reference proteome</keyword>
<dbReference type="InterPro" id="IPR056372">
    <property type="entry name" value="TPR_DOCK"/>
</dbReference>
<dbReference type="EMBL" id="JADGJH010000346">
    <property type="protein sequence ID" value="KAJ3130848.1"/>
    <property type="molecule type" value="Genomic_DNA"/>
</dbReference>
<dbReference type="Pfam" id="PF16172">
    <property type="entry name" value="DOCK_N"/>
    <property type="match status" value="1"/>
</dbReference>
<dbReference type="PROSITE" id="PS51651">
    <property type="entry name" value="DOCKER"/>
    <property type="match status" value="1"/>
</dbReference>
<feature type="region of interest" description="Disordered" evidence="5">
    <location>
        <begin position="1"/>
        <end position="23"/>
    </location>
</feature>
<comment type="caution">
    <text evidence="8">The sequence shown here is derived from an EMBL/GenBank/DDBJ whole genome shotgun (WGS) entry which is preliminary data.</text>
</comment>
<dbReference type="Proteomes" id="UP001211907">
    <property type="component" value="Unassembled WGS sequence"/>
</dbReference>
<proteinExistence type="inferred from homology"/>
<dbReference type="InterPro" id="IPR027007">
    <property type="entry name" value="C2_DOCK-type_domain"/>
</dbReference>
<dbReference type="GO" id="GO:0005737">
    <property type="term" value="C:cytoplasm"/>
    <property type="evidence" value="ECO:0007669"/>
    <property type="project" value="UniProtKB-SubCell"/>
</dbReference>
<dbReference type="CDD" id="cd11684">
    <property type="entry name" value="DHR2_DOCK"/>
    <property type="match status" value="1"/>
</dbReference>
<feature type="non-terminal residue" evidence="8">
    <location>
        <position position="2079"/>
    </location>
</feature>
<accession>A0AAD5XK31</accession>
<dbReference type="InterPro" id="IPR042455">
    <property type="entry name" value="DOCK_N_sub1"/>
</dbReference>
<dbReference type="Gene3D" id="2.60.40.150">
    <property type="entry name" value="C2 domain"/>
    <property type="match status" value="1"/>
</dbReference>
<sequence>MAEGLGLSSGTNRNAERVAERNTDADAGPITELFLALSPGQNDAFLPNITFVFSKIIKAVTQTQTQTSPATIATTIGKAIVTATTQSVARQRNWCPVGVDGHGIEGIAVLPFDVPFASASAGNSSTQSKLAKSQVALQAGDSVIILERYPLPPANPEWFRGYVFPTAHSAPIVASIFTLGIFPACHVAFVASESPTTTRLLNRKDSSEPAVNHQFAIEHIPQPSYPNLDSIAGHRESLVDDLAAVLIEWSGLLKVHLSSQNYSLYSKVFYLSHCLYKGRNQLMSATLAHERLIKVRNQLIDIVEFGNYIQSLDMTLRNRSRGSLLGEAKSSSIIKVFKAHFESHERLSIANANLSLYSKLYDRITGTDRFTISLTPITASPLLAISNPQNDPAYDNRQHAIHLPFALQSGRKRNEAAHSYYIHFELSACFAQICFPGEHAELAFYLYDKVKNKPISEDFLVQIDSSGMPVSTDHEGKLRLKTVFCDVSNPQSAKAMASAFTTESQQSIDTTFNVCLVVRIVKVGKMNANDRDDTDRFMKRTHSNESFKEARSYSATPSLLNNAPSSSIELIRNSISDTSGIRRPFAVGILDLEPIWAKSKKNEFPETNAVLESSITAAGVFESDIDRTLIDGAQYIINLYSPGLETMFPNLAEQILGQQDLSQSGQENIKVILNISAHKCTVAEPVPVSLLKVGFTQRLGFPERIHPNDSRNSIYITLNSGDFSARTASFAQRNVQVKVQVRLSNGSFIDNCISIGLIGTKPEYDSIVYYHNNNPNWSETIRVDLEPQIFEQAHLFFSFRQCSSAQDRGGLFGFAFLPFVRSDFTVIKDDLHTISLYKYDKSFIVRPEYLNWTQNDPIKAFAQLRHQVTIRTALCSTRMTQSRGILNLEHWIDAIQHYRIPVTEIILKFRHSVPALEIVKFLHGILDALLEILESPIATATAVSAEGGGGGPSSSVPSDIEVSDAVFDSLVHIFSIVVKPRFAAYESKVEEYVNKSFKSTICWRQILAAFTRLLEQAINAAQVAVTASAEKYHQHTATKKFCDAVSVWRLWIQFAVRSGLKDQKLARNALQQQQHNGIANQQKREKHKFSDALNRVLTLLTVFVGLPSDAVEEAQVLVLRNFMELLEYLERVYGGGSNLMDLLIRFVDGVNIQKPILNIYKLTFVNSLIRSPIFIDLKCRLLLVRAAKRWILEYFSFDWTKELDCYKIACLRLALGITAEIIDKLYRIGDKIANDKTKLTKSRLPEKTSAEIEFESDLFESCISEMKKIFEPLVRVYNSFSRLVQRRINTTDPSLTNEFTSQGLNVTFRIELAETGAVILSLLHLLHPRHLREILKIDLETYGTATKGSGIGALFIIMQSMIQGETFPDSWASANMLIAKIVMKVLEVVDAHLKETLMYSSAATVAEQKNFTSILSTPTPSLRDKNSARSMSRHAQQFLLDYFSILLQLLNWRTIATEYFKPQLARLSHRLKADIRGEAGELFRFAWKEIVMADDVDRSSISFLNSLFGPFLELTMSPHPKLRLTAVELLFSIIEHEGKAKGDFSLLEAECLDRLEGLIVGEGRGGQSFRRFFVEALGKYFSAAAASFAAPAISSNSQHYAVYSLTETASISTNIAPTMAFITSGVQFLKNVDSLIDIAVTLRDIPSDARYNDERIWMILQLMNFFRDANRSRGLYIRYIHKLSELHTRLENTAEAALTLKLHGDLLPWSHDENLEPLPQYGFHEQSSSFQRKEQIYQECIFRLESTNNWERAITLWTELGSQYKKKLRSYANYAQVLRKQADLIDSIMTKERYFPTYYRVGLYGRGHFPYLQGKQFIYRGKEWEKLASFCESLLNKFPGSQLLGSNAPPSYDIVNGNGCYIQITAVTPEIDRQRWIDGDINSAWHSWEYESDRMSIDNTNSGSKRNSSFKGQRPQSGTFKMGESSENTIMQKHNNNSLRNSESAHFNTNITNSNNNIKYLMEPDLDPDADSSISKANNLLDDIPPAIKSYYLSNEICAFSYSRPFRVSPENSDNVNSSNLSIPLNSAALELSGLWTEKTLFLTSDTFPCLSQRSLVVKSFTVQLSPMENAIITVRKKT</sequence>
<dbReference type="PROSITE" id="PS51650">
    <property type="entry name" value="C2_DOCK"/>
    <property type="match status" value="1"/>
</dbReference>
<dbReference type="PANTHER" id="PTHR45653:SF10">
    <property type="entry name" value="MYOBLAST CITY, ISOFORM B"/>
    <property type="match status" value="1"/>
</dbReference>
<feature type="domain" description="DOCKER" evidence="7">
    <location>
        <begin position="1667"/>
        <end position="2079"/>
    </location>
</feature>
<dbReference type="Gene3D" id="1.25.40.410">
    <property type="match status" value="1"/>
</dbReference>
<evidence type="ECO:0000259" key="6">
    <source>
        <dbReference type="PROSITE" id="PS51650"/>
    </source>
</evidence>
<protein>
    <recommendedName>
        <fullName evidence="10">Dedicator of cytokinesis protein 1</fullName>
    </recommendedName>
</protein>
<dbReference type="GO" id="GO:0007264">
    <property type="term" value="P:small GTPase-mediated signal transduction"/>
    <property type="evidence" value="ECO:0007669"/>
    <property type="project" value="InterPro"/>
</dbReference>
<evidence type="ECO:0000256" key="3">
    <source>
        <dbReference type="ARBA" id="ARBA00022553"/>
    </source>
</evidence>
<dbReference type="InterPro" id="IPR035892">
    <property type="entry name" value="C2_domain_sf"/>
</dbReference>